<evidence type="ECO:0000256" key="6">
    <source>
        <dbReference type="ARBA" id="ARBA00022490"/>
    </source>
</evidence>
<accession>G3AT37</accession>
<dbReference type="RefSeq" id="XP_007376833.1">
    <property type="nucleotide sequence ID" value="XM_007376771.1"/>
</dbReference>
<dbReference type="CDD" id="cd04301">
    <property type="entry name" value="NAT_SF"/>
    <property type="match status" value="1"/>
</dbReference>
<dbReference type="eggNOG" id="KOG2488">
    <property type="taxonomic scope" value="Eukaryota"/>
</dbReference>
<dbReference type="GO" id="GO:0005737">
    <property type="term" value="C:cytoplasm"/>
    <property type="evidence" value="ECO:0007669"/>
    <property type="project" value="UniProtKB-SubCell"/>
</dbReference>
<dbReference type="KEGG" id="spaa:SPAPADRAFT_56765"/>
<dbReference type="InterPro" id="IPR000182">
    <property type="entry name" value="GNAT_dom"/>
</dbReference>
<comment type="catalytic activity">
    <reaction evidence="10">
        <text>N-terminal L-seryl-[histone H2A] + acetyl-CoA = N-terminal N(alpha)-acetyl-L-seryl-[histone H2A] + CoA + H(+)</text>
        <dbReference type="Rhea" id="RHEA:50600"/>
        <dbReference type="Rhea" id="RHEA-COMP:12742"/>
        <dbReference type="Rhea" id="RHEA-COMP:12744"/>
        <dbReference type="ChEBI" id="CHEBI:15378"/>
        <dbReference type="ChEBI" id="CHEBI:57287"/>
        <dbReference type="ChEBI" id="CHEBI:57288"/>
        <dbReference type="ChEBI" id="CHEBI:64738"/>
        <dbReference type="ChEBI" id="CHEBI:83690"/>
        <dbReference type="EC" id="2.3.1.257"/>
    </reaction>
</comment>
<evidence type="ECO:0000259" key="12">
    <source>
        <dbReference type="PROSITE" id="PS51186"/>
    </source>
</evidence>
<protein>
    <recommendedName>
        <fullName evidence="5">N-alpha-acetyltransferase 40</fullName>
        <ecNumber evidence="4">2.3.1.257</ecNumber>
    </recommendedName>
</protein>
<dbReference type="PANTHER" id="PTHR20531:SF1">
    <property type="entry name" value="N-ALPHA-ACETYLTRANSFERASE 40"/>
    <property type="match status" value="1"/>
</dbReference>
<dbReference type="GO" id="GO:0005634">
    <property type="term" value="C:nucleus"/>
    <property type="evidence" value="ECO:0007669"/>
    <property type="project" value="UniProtKB-SubCell"/>
</dbReference>
<dbReference type="GO" id="GO:0010485">
    <property type="term" value="F:histone H4 acetyltransferase activity"/>
    <property type="evidence" value="ECO:0007669"/>
    <property type="project" value="InterPro"/>
</dbReference>
<dbReference type="InParanoid" id="G3AT37"/>
<dbReference type="Pfam" id="PF00583">
    <property type="entry name" value="Acetyltransf_1"/>
    <property type="match status" value="1"/>
</dbReference>
<dbReference type="GO" id="GO:1990189">
    <property type="term" value="F:protein N-terminal-serine acetyltransferase activity"/>
    <property type="evidence" value="ECO:0007669"/>
    <property type="project" value="UniProtKB-EC"/>
</dbReference>
<keyword evidence="8" id="KW-0539">Nucleus</keyword>
<dbReference type="OrthoDB" id="424551at2759"/>
<name>G3AT37_SPAPN</name>
<evidence type="ECO:0000313" key="14">
    <source>
        <dbReference type="Proteomes" id="UP000000709"/>
    </source>
</evidence>
<dbReference type="GeneID" id="18872066"/>
<keyword evidence="6" id="KW-0963">Cytoplasm</keyword>
<evidence type="ECO:0000256" key="5">
    <source>
        <dbReference type="ARBA" id="ARBA00015043"/>
    </source>
</evidence>
<organism evidence="14">
    <name type="scientific">Spathaspora passalidarum (strain NRRL Y-27907 / 11-Y1)</name>
    <dbReference type="NCBI Taxonomy" id="619300"/>
    <lineage>
        <taxon>Eukaryota</taxon>
        <taxon>Fungi</taxon>
        <taxon>Dikarya</taxon>
        <taxon>Ascomycota</taxon>
        <taxon>Saccharomycotina</taxon>
        <taxon>Pichiomycetes</taxon>
        <taxon>Debaryomycetaceae</taxon>
        <taxon>Spathaspora</taxon>
    </lineage>
</organism>
<dbReference type="EMBL" id="GL996504">
    <property type="protein sequence ID" value="EGW30800.1"/>
    <property type="molecule type" value="Genomic_DNA"/>
</dbReference>
<comment type="similarity">
    <text evidence="3">Belongs to the acetyltransferase family. NAA40 subfamily.</text>
</comment>
<evidence type="ECO:0000256" key="10">
    <source>
        <dbReference type="ARBA" id="ARBA00047821"/>
    </source>
</evidence>
<evidence type="ECO:0000256" key="7">
    <source>
        <dbReference type="ARBA" id="ARBA00022679"/>
    </source>
</evidence>
<reference evidence="13 14" key="1">
    <citation type="journal article" date="2011" name="Proc. Natl. Acad. Sci. U.S.A.">
        <title>Comparative genomics of xylose-fermenting fungi for enhanced biofuel production.</title>
        <authorList>
            <person name="Wohlbach D.J."/>
            <person name="Kuo A."/>
            <person name="Sato T.K."/>
            <person name="Potts K.M."/>
            <person name="Salamov A.A."/>
            <person name="LaButti K.M."/>
            <person name="Sun H."/>
            <person name="Clum A."/>
            <person name="Pangilinan J.L."/>
            <person name="Lindquist E.A."/>
            <person name="Lucas S."/>
            <person name="Lapidus A."/>
            <person name="Jin M."/>
            <person name="Gunawan C."/>
            <person name="Balan V."/>
            <person name="Dale B.E."/>
            <person name="Jeffries T.W."/>
            <person name="Zinkel R."/>
            <person name="Barry K.W."/>
            <person name="Grigoriev I.V."/>
            <person name="Gasch A.P."/>
        </authorList>
    </citation>
    <scope>NUCLEOTIDE SEQUENCE [LARGE SCALE GENOMIC DNA]</scope>
    <source>
        <strain evidence="14">NRRL Y-27907 / 11-Y1</strain>
    </source>
</reference>
<evidence type="ECO:0000256" key="8">
    <source>
        <dbReference type="ARBA" id="ARBA00023242"/>
    </source>
</evidence>
<evidence type="ECO:0000313" key="13">
    <source>
        <dbReference type="EMBL" id="EGW30800.1"/>
    </source>
</evidence>
<dbReference type="GO" id="GO:0043998">
    <property type="term" value="F:histone H2A acetyltransferase activity"/>
    <property type="evidence" value="ECO:0007669"/>
    <property type="project" value="InterPro"/>
</dbReference>
<dbReference type="EC" id="2.3.1.257" evidence="4"/>
<evidence type="ECO:0000256" key="4">
    <source>
        <dbReference type="ARBA" id="ARBA00012950"/>
    </source>
</evidence>
<dbReference type="OMA" id="RALNWYK"/>
<dbReference type="SUPFAM" id="SSF55729">
    <property type="entry name" value="Acyl-CoA N-acyltransferases (Nat)"/>
    <property type="match status" value="1"/>
</dbReference>
<sequence>MSFSFELDGEKFSEFNEEDFDLMETIAEDLCLNRVTPIDLDEEFEFHCEPSHNIAEEEIFRFIDVIDDNIGHLYLRCKGADWKDDKEDELTEPGLIYIWFTREEELVGFDCFKLCLDDDNKMVLYLYEIHLTEEYQCQHFGGKLIAEFHNLAKKLKDSNHDLYKHLEGTGLTVFTDNLSALNWYENLGYKLTEASPQDKTLRNGKNVKPDYYLMRRPL</sequence>
<dbReference type="Gene3D" id="3.40.630.30">
    <property type="match status" value="1"/>
</dbReference>
<keyword evidence="14" id="KW-1185">Reference proteome</keyword>
<dbReference type="InterPro" id="IPR016181">
    <property type="entry name" value="Acyl_CoA_acyltransferase"/>
</dbReference>
<comment type="catalytic activity">
    <reaction evidence="11">
        <text>N-terminal L-seryl-[histone H4] + acetyl-CoA = N-terminal N(alpha)-acetyl-L-seryl-[histone H4] + CoA + H(+)</text>
        <dbReference type="Rhea" id="RHEA:50596"/>
        <dbReference type="Rhea" id="RHEA-COMP:12740"/>
        <dbReference type="Rhea" id="RHEA-COMP:12743"/>
        <dbReference type="ChEBI" id="CHEBI:15378"/>
        <dbReference type="ChEBI" id="CHEBI:57287"/>
        <dbReference type="ChEBI" id="CHEBI:57288"/>
        <dbReference type="ChEBI" id="CHEBI:64738"/>
        <dbReference type="ChEBI" id="CHEBI:83690"/>
        <dbReference type="EC" id="2.3.1.257"/>
    </reaction>
</comment>
<proteinExistence type="inferred from homology"/>
<feature type="domain" description="N-acetyltransferase" evidence="12">
    <location>
        <begin position="30"/>
        <end position="218"/>
    </location>
</feature>
<dbReference type="Proteomes" id="UP000000709">
    <property type="component" value="Unassembled WGS sequence"/>
</dbReference>
<evidence type="ECO:0000256" key="3">
    <source>
        <dbReference type="ARBA" id="ARBA00008870"/>
    </source>
</evidence>
<dbReference type="STRING" id="619300.G3AT37"/>
<dbReference type="PANTHER" id="PTHR20531">
    <property type="entry name" value="N-ALPHA-ACETYLTRANSFERASE 40"/>
    <property type="match status" value="1"/>
</dbReference>
<evidence type="ECO:0000256" key="9">
    <source>
        <dbReference type="ARBA" id="ARBA00023315"/>
    </source>
</evidence>
<gene>
    <name evidence="13" type="ORF">SPAPADRAFT_56765</name>
</gene>
<evidence type="ECO:0000256" key="2">
    <source>
        <dbReference type="ARBA" id="ARBA00004496"/>
    </source>
</evidence>
<dbReference type="PROSITE" id="PS51186">
    <property type="entry name" value="GNAT"/>
    <property type="match status" value="1"/>
</dbReference>
<dbReference type="InterPro" id="IPR039949">
    <property type="entry name" value="NAA40"/>
</dbReference>
<dbReference type="FunCoup" id="G3AT37">
    <property type="interactions" value="112"/>
</dbReference>
<keyword evidence="9" id="KW-0012">Acyltransferase</keyword>
<evidence type="ECO:0000256" key="11">
    <source>
        <dbReference type="ARBA" id="ARBA00049524"/>
    </source>
</evidence>
<dbReference type="AlphaFoldDB" id="G3AT37"/>
<dbReference type="HOGENOM" id="CLU_051699_2_2_1"/>
<keyword evidence="7" id="KW-0808">Transferase</keyword>
<evidence type="ECO:0000256" key="1">
    <source>
        <dbReference type="ARBA" id="ARBA00004123"/>
    </source>
</evidence>
<comment type="subcellular location">
    <subcellularLocation>
        <location evidence="2">Cytoplasm</location>
    </subcellularLocation>
    <subcellularLocation>
        <location evidence="1">Nucleus</location>
    </subcellularLocation>
</comment>